<dbReference type="Proteomes" id="UP000318081">
    <property type="component" value="Chromosome"/>
</dbReference>
<evidence type="ECO:0000313" key="3">
    <source>
        <dbReference type="Proteomes" id="UP000318081"/>
    </source>
</evidence>
<dbReference type="EMBL" id="CP036432">
    <property type="protein sequence ID" value="QDV86975.1"/>
    <property type="molecule type" value="Genomic_DNA"/>
</dbReference>
<name>A0ABX5XYE8_9BACT</name>
<protein>
    <submittedName>
        <fullName evidence="2">Uncharacterized protein</fullName>
    </submittedName>
</protein>
<keyword evidence="3" id="KW-1185">Reference proteome</keyword>
<gene>
    <name evidence="1" type="ORF">TBK1r_60020</name>
    <name evidence="2" type="ORF">TBK1r_60800</name>
</gene>
<evidence type="ECO:0000313" key="1">
    <source>
        <dbReference type="EMBL" id="QDV86975.1"/>
    </source>
</evidence>
<organism evidence="2 3">
    <name type="scientific">Stieleria magnilauensis</name>
    <dbReference type="NCBI Taxonomy" id="2527963"/>
    <lineage>
        <taxon>Bacteria</taxon>
        <taxon>Pseudomonadati</taxon>
        <taxon>Planctomycetota</taxon>
        <taxon>Planctomycetia</taxon>
        <taxon>Pirellulales</taxon>
        <taxon>Pirellulaceae</taxon>
        <taxon>Stieleria</taxon>
    </lineage>
</organism>
<sequence length="101" mass="11944">MSKRRSCADAARMCELLSLRIARDTCLSKENQGRKRRALFEMPRVDRTQFEGGWTSYGDVWLDDGTHFSTSTRWVRYPDTIEDELCREVYSYLSKKLRNPQ</sequence>
<proteinExistence type="predicted"/>
<reference evidence="2 3" key="1">
    <citation type="submission" date="2019-02" db="EMBL/GenBank/DDBJ databases">
        <title>Deep-cultivation of Planctomycetes and their phenomic and genomic characterization uncovers novel biology.</title>
        <authorList>
            <person name="Wiegand S."/>
            <person name="Jogler M."/>
            <person name="Boedeker C."/>
            <person name="Pinto D."/>
            <person name="Vollmers J."/>
            <person name="Rivas-Marin E."/>
            <person name="Kohn T."/>
            <person name="Peeters S.H."/>
            <person name="Heuer A."/>
            <person name="Rast P."/>
            <person name="Oberbeckmann S."/>
            <person name="Bunk B."/>
            <person name="Jeske O."/>
            <person name="Meyerdierks A."/>
            <person name="Storesund J.E."/>
            <person name="Kallscheuer N."/>
            <person name="Luecker S."/>
            <person name="Lage O.M."/>
            <person name="Pohl T."/>
            <person name="Merkel B.J."/>
            <person name="Hornburger P."/>
            <person name="Mueller R.-W."/>
            <person name="Bruemmer F."/>
            <person name="Labrenz M."/>
            <person name="Spormann A.M."/>
            <person name="Op den Camp H."/>
            <person name="Overmann J."/>
            <person name="Amann R."/>
            <person name="Jetten M.S.M."/>
            <person name="Mascher T."/>
            <person name="Medema M.H."/>
            <person name="Devos D.P."/>
            <person name="Kaster A.-K."/>
            <person name="Ovreas L."/>
            <person name="Rohde M."/>
            <person name="Galperin M.Y."/>
            <person name="Jogler C."/>
        </authorList>
    </citation>
    <scope>NUCLEOTIDE SEQUENCE [LARGE SCALE GENOMIC DNA]</scope>
    <source>
        <strain evidence="2 3">TBK1r</strain>
    </source>
</reference>
<dbReference type="EMBL" id="CP036432">
    <property type="protein sequence ID" value="QDV87053.1"/>
    <property type="molecule type" value="Genomic_DNA"/>
</dbReference>
<evidence type="ECO:0000313" key="2">
    <source>
        <dbReference type="EMBL" id="QDV87053.1"/>
    </source>
</evidence>
<accession>A0ABX5XYE8</accession>